<comment type="caution">
    <text evidence="2">The sequence shown here is derived from an EMBL/GenBank/DDBJ whole genome shotgun (WGS) entry which is preliminary data.</text>
</comment>
<dbReference type="SUPFAM" id="SSF46785">
    <property type="entry name" value="Winged helix' DNA-binding domain"/>
    <property type="match status" value="1"/>
</dbReference>
<gene>
    <name evidence="2" type="ORF">H9635_18865</name>
</gene>
<sequence length="104" mass="11776">MLQQPLTEGVYYILLALYEPRHGYGIMQIVEEWSDGRVKLGAGTTYGALKNLQEKKFIETLAGEGRKKEYVITSLGKQIVEAEVTRIKELYNNGRKIIQAEGDL</sequence>
<dbReference type="Gene3D" id="1.10.10.10">
    <property type="entry name" value="Winged helix-like DNA-binding domain superfamily/Winged helix DNA-binding domain"/>
    <property type="match status" value="1"/>
</dbReference>
<name>A0ABR8Y3L9_9BACL</name>
<dbReference type="InterPro" id="IPR052509">
    <property type="entry name" value="Metal_resp_DNA-bind_regulator"/>
</dbReference>
<dbReference type="InterPro" id="IPR005149">
    <property type="entry name" value="Tscrpt_reg_PadR_N"/>
</dbReference>
<evidence type="ECO:0000313" key="2">
    <source>
        <dbReference type="EMBL" id="MBD8038810.1"/>
    </source>
</evidence>
<organism evidence="2 3">
    <name type="scientific">Solibacillus faecavium</name>
    <dbReference type="NCBI Taxonomy" id="2762221"/>
    <lineage>
        <taxon>Bacteria</taxon>
        <taxon>Bacillati</taxon>
        <taxon>Bacillota</taxon>
        <taxon>Bacilli</taxon>
        <taxon>Bacillales</taxon>
        <taxon>Caryophanaceae</taxon>
        <taxon>Solibacillus</taxon>
    </lineage>
</organism>
<reference evidence="2 3" key="1">
    <citation type="submission" date="2020-08" db="EMBL/GenBank/DDBJ databases">
        <title>A Genomic Blueprint of the Chicken Gut Microbiome.</title>
        <authorList>
            <person name="Gilroy R."/>
            <person name="Ravi A."/>
            <person name="Getino M."/>
            <person name="Pursley I."/>
            <person name="Horton D.L."/>
            <person name="Alikhan N.-F."/>
            <person name="Baker D."/>
            <person name="Gharbi K."/>
            <person name="Hall N."/>
            <person name="Watson M."/>
            <person name="Adriaenssens E.M."/>
            <person name="Foster-Nyarko E."/>
            <person name="Jarju S."/>
            <person name="Secka A."/>
            <person name="Antonio M."/>
            <person name="Oren A."/>
            <person name="Chaudhuri R."/>
            <person name="La Ragione R.M."/>
            <person name="Hildebrand F."/>
            <person name="Pallen M.J."/>
        </authorList>
    </citation>
    <scope>NUCLEOTIDE SEQUENCE [LARGE SCALE GENOMIC DNA]</scope>
    <source>
        <strain evidence="2 3">A46</strain>
    </source>
</reference>
<dbReference type="Proteomes" id="UP000619101">
    <property type="component" value="Unassembled WGS sequence"/>
</dbReference>
<proteinExistence type="predicted"/>
<evidence type="ECO:0000313" key="3">
    <source>
        <dbReference type="Proteomes" id="UP000619101"/>
    </source>
</evidence>
<keyword evidence="3" id="KW-1185">Reference proteome</keyword>
<dbReference type="Pfam" id="PF03551">
    <property type="entry name" value="PadR"/>
    <property type="match status" value="1"/>
</dbReference>
<dbReference type="PANTHER" id="PTHR33169:SF13">
    <property type="entry name" value="PADR-FAMILY TRANSCRIPTIONAL REGULATOR"/>
    <property type="match status" value="1"/>
</dbReference>
<dbReference type="InterPro" id="IPR036388">
    <property type="entry name" value="WH-like_DNA-bd_sf"/>
</dbReference>
<evidence type="ECO:0000259" key="1">
    <source>
        <dbReference type="Pfam" id="PF03551"/>
    </source>
</evidence>
<accession>A0ABR8Y3L9</accession>
<feature type="domain" description="Transcription regulator PadR N-terminal" evidence="1">
    <location>
        <begin position="18"/>
        <end position="80"/>
    </location>
</feature>
<dbReference type="InterPro" id="IPR036390">
    <property type="entry name" value="WH_DNA-bd_sf"/>
</dbReference>
<dbReference type="EMBL" id="JACSPZ010000017">
    <property type="protein sequence ID" value="MBD8038810.1"/>
    <property type="molecule type" value="Genomic_DNA"/>
</dbReference>
<dbReference type="PANTHER" id="PTHR33169">
    <property type="entry name" value="PADR-FAMILY TRANSCRIPTIONAL REGULATOR"/>
    <property type="match status" value="1"/>
</dbReference>
<protein>
    <submittedName>
        <fullName evidence="2">PadR family transcriptional regulator</fullName>
    </submittedName>
</protein>